<dbReference type="RefSeq" id="WP_049908205.1">
    <property type="nucleotide sequence ID" value="NZ_CP040637.1"/>
</dbReference>
<name>A0A4V1IEP3_9EURY</name>
<feature type="compositionally biased region" description="Acidic residues" evidence="1">
    <location>
        <begin position="98"/>
        <end position="110"/>
    </location>
</feature>
<dbReference type="AlphaFoldDB" id="A0A4V1IEP3"/>
<dbReference type="Proteomes" id="UP000307562">
    <property type="component" value="Chromosome"/>
</dbReference>
<dbReference type="KEGG" id="npl:FGF80_02610"/>
<feature type="region of interest" description="Disordered" evidence="1">
    <location>
        <begin position="1"/>
        <end position="51"/>
    </location>
</feature>
<organism evidence="2 3">
    <name type="scientific">Natrinema pallidum</name>
    <dbReference type="NCBI Taxonomy" id="69527"/>
    <lineage>
        <taxon>Archaea</taxon>
        <taxon>Methanobacteriati</taxon>
        <taxon>Methanobacteriota</taxon>
        <taxon>Stenosarchaea group</taxon>
        <taxon>Halobacteria</taxon>
        <taxon>Halobacteriales</taxon>
        <taxon>Natrialbaceae</taxon>
        <taxon>Natrinema</taxon>
    </lineage>
</organism>
<feature type="compositionally biased region" description="Polar residues" evidence="1">
    <location>
        <begin position="224"/>
        <end position="234"/>
    </location>
</feature>
<evidence type="ECO:0000313" key="3">
    <source>
        <dbReference type="Proteomes" id="UP000307562"/>
    </source>
</evidence>
<feature type="compositionally biased region" description="Acidic residues" evidence="1">
    <location>
        <begin position="66"/>
        <end position="81"/>
    </location>
</feature>
<dbReference type="GeneID" id="96154822"/>
<evidence type="ECO:0000313" key="2">
    <source>
        <dbReference type="EMBL" id="QCW02194.1"/>
    </source>
</evidence>
<reference evidence="3" key="1">
    <citation type="submission" date="2019-05" db="EMBL/GenBank/DDBJ databases">
        <title>Complete Genome Sequence and Methylation Pattern of the Halophilic Archaeon Natrinema pallidum BOL6-1.</title>
        <authorList>
            <person name="DasSarma P."/>
            <person name="DasSarma B.P."/>
            <person name="DasSarma S.L."/>
            <person name="Martinez F.L."/>
            <person name="Guzman D."/>
            <person name="Roberts R.J."/>
            <person name="DasSarma S."/>
        </authorList>
    </citation>
    <scope>NUCLEOTIDE SEQUENCE [LARGE SCALE GENOMIC DNA]</scope>
    <source>
        <strain evidence="3">BOL6-1</strain>
    </source>
</reference>
<accession>A0A4V1IEP3</accession>
<keyword evidence="3" id="KW-1185">Reference proteome</keyword>
<feature type="region of interest" description="Disordered" evidence="1">
    <location>
        <begin position="64"/>
        <end position="294"/>
    </location>
</feature>
<feature type="compositionally biased region" description="Acidic residues" evidence="1">
    <location>
        <begin position="267"/>
        <end position="278"/>
    </location>
</feature>
<evidence type="ECO:0000256" key="1">
    <source>
        <dbReference type="SAM" id="MobiDB-lite"/>
    </source>
</evidence>
<dbReference type="EMBL" id="CP040637">
    <property type="protein sequence ID" value="QCW02194.1"/>
    <property type="molecule type" value="Genomic_DNA"/>
</dbReference>
<protein>
    <submittedName>
        <fullName evidence="2">Uncharacterized protein</fullName>
    </submittedName>
</protein>
<gene>
    <name evidence="2" type="ORF">FGF80_02610</name>
</gene>
<sequence length="294" mass="30471">MTDSTTNSPGDGRLDVGASTDELFGDLEETDTGAGQRTERVDEDEPDGVEDRTAAEVFDQLRAEAADEGDTDDVLADETPDDIIASAAEPEPDPAIPVDDELRADEDELTDLLLTGRTKDGEFLWVDTAGSDDRRDDDPVDSTTSTNEGLDSGDAEPPTVEAQADSQTATTTPETADEPFDGDPTLENGTDSPVEPDAAAVTETDAESDADTTRDSDAAPETPSDATADSSVQSDESESRLEDGVDASAVDGPDTADRDTDAGGGETDIDASEAESAADDGSAGLLGRVRSLFG</sequence>
<proteinExistence type="predicted"/>